<sequence length="61" mass="6739">MLEMTIQPNDRINDVTALHTTPSGTVERAGAVEKVCTEVRHHEPPTPHAARLVPEVQKLES</sequence>
<keyword evidence="3" id="KW-1185">Reference proteome</keyword>
<evidence type="ECO:0000313" key="2">
    <source>
        <dbReference type="EMBL" id="CAE6708976.1"/>
    </source>
</evidence>
<reference evidence="2 3" key="1">
    <citation type="submission" date="2021-02" db="EMBL/GenBank/DDBJ databases">
        <authorList>
            <person name="Han P."/>
        </authorList>
    </citation>
    <scope>NUCLEOTIDE SEQUENCE [LARGE SCALE GENOMIC DNA]</scope>
    <source>
        <strain evidence="2">Candidatus Nitrospira sp. ZN2</strain>
    </source>
</reference>
<evidence type="ECO:0000313" key="3">
    <source>
        <dbReference type="Proteomes" id="UP000675880"/>
    </source>
</evidence>
<name>A0ABM8QPX7_9BACT</name>
<gene>
    <name evidence="2" type="ORF">NSPZN2_11121</name>
</gene>
<dbReference type="EMBL" id="CAJNBJ010000001">
    <property type="protein sequence ID" value="CAE6708976.1"/>
    <property type="molecule type" value="Genomic_DNA"/>
</dbReference>
<evidence type="ECO:0000256" key="1">
    <source>
        <dbReference type="SAM" id="MobiDB-lite"/>
    </source>
</evidence>
<organism evidence="2 3">
    <name type="scientific">Nitrospira defluvii</name>
    <dbReference type="NCBI Taxonomy" id="330214"/>
    <lineage>
        <taxon>Bacteria</taxon>
        <taxon>Pseudomonadati</taxon>
        <taxon>Nitrospirota</taxon>
        <taxon>Nitrospiria</taxon>
        <taxon>Nitrospirales</taxon>
        <taxon>Nitrospiraceae</taxon>
        <taxon>Nitrospira</taxon>
    </lineage>
</organism>
<comment type="caution">
    <text evidence="2">The sequence shown here is derived from an EMBL/GenBank/DDBJ whole genome shotgun (WGS) entry which is preliminary data.</text>
</comment>
<protein>
    <submittedName>
        <fullName evidence="2">Uncharacterized protein</fullName>
    </submittedName>
</protein>
<feature type="region of interest" description="Disordered" evidence="1">
    <location>
        <begin position="41"/>
        <end position="61"/>
    </location>
</feature>
<dbReference type="Proteomes" id="UP000675880">
    <property type="component" value="Unassembled WGS sequence"/>
</dbReference>
<proteinExistence type="predicted"/>
<accession>A0ABM8QPX7</accession>